<reference evidence="1 2" key="1">
    <citation type="submission" date="2024-09" db="EMBL/GenBank/DDBJ databases">
        <title>Floridaenema gen nov. (Aerosakkonemataceae, Aerosakkonematales ord. nov., Cyanobacteria) from benthic tropical and subtropical fresh waters, with the description of four new species.</title>
        <authorList>
            <person name="Moretto J.A."/>
            <person name="Berthold D.E."/>
            <person name="Lefler F.W."/>
            <person name="Huang I.-S."/>
            <person name="Laughinghouse H. IV."/>
        </authorList>
    </citation>
    <scope>NUCLEOTIDE SEQUENCE [LARGE SCALE GENOMIC DNA]</scope>
    <source>
        <strain evidence="1 2">BLCC-F50</strain>
    </source>
</reference>
<name>A0ABV4XIY7_9CYAN</name>
<evidence type="ECO:0000313" key="2">
    <source>
        <dbReference type="Proteomes" id="UP001576784"/>
    </source>
</evidence>
<gene>
    <name evidence="1" type="ORF">ACE1CI_00420</name>
</gene>
<evidence type="ECO:0000313" key="1">
    <source>
        <dbReference type="EMBL" id="MFB2891387.1"/>
    </source>
</evidence>
<proteinExistence type="predicted"/>
<comment type="caution">
    <text evidence="1">The sequence shown here is derived from an EMBL/GenBank/DDBJ whole genome shotgun (WGS) entry which is preliminary data.</text>
</comment>
<evidence type="ECO:0008006" key="3">
    <source>
        <dbReference type="Google" id="ProtNLM"/>
    </source>
</evidence>
<organism evidence="1 2">
    <name type="scientific">Floridaenema flaviceps BLCC-F50</name>
    <dbReference type="NCBI Taxonomy" id="3153642"/>
    <lineage>
        <taxon>Bacteria</taxon>
        <taxon>Bacillati</taxon>
        <taxon>Cyanobacteriota</taxon>
        <taxon>Cyanophyceae</taxon>
        <taxon>Oscillatoriophycideae</taxon>
        <taxon>Aerosakkonematales</taxon>
        <taxon>Aerosakkonemataceae</taxon>
        <taxon>Floridanema</taxon>
        <taxon>Floridanema flaviceps</taxon>
    </lineage>
</organism>
<dbReference type="Proteomes" id="UP001576784">
    <property type="component" value="Unassembled WGS sequence"/>
</dbReference>
<keyword evidence="2" id="KW-1185">Reference proteome</keyword>
<dbReference type="EMBL" id="JBHFNR010000005">
    <property type="protein sequence ID" value="MFB2891387.1"/>
    <property type="molecule type" value="Genomic_DNA"/>
</dbReference>
<protein>
    <recommendedName>
        <fullName evidence="3">RiboL-PSP-HEPN domain-containing protein</fullName>
    </recommendedName>
</protein>
<dbReference type="RefSeq" id="WP_413261064.1">
    <property type="nucleotide sequence ID" value="NZ_JBHFNR010000005.1"/>
</dbReference>
<sequence length="250" mass="29577">MDEEIKKTAVDRLARAFKEAIELYTDTALLLNACDIARKRYENIHNLPFLSTTCNIPQDYQYRIEFDLIFEPPELIQEYSEPLLKVLSLNYLVRAIALFDACLEDIYGTLLPVYDISLTVEKVTKRVLSAWTEKQNYRKSQLRCFFTDELGLKSPERYPKNTLDMLFDRYEEMREIRHAVVHNKGVLAKKHQDKLKLLSERLPEELRHLSLANADFLETNTVNMEVLQIYMIRYWLFEAISYLMISFQES</sequence>
<accession>A0ABV4XIY7</accession>